<dbReference type="GO" id="GO:0007165">
    <property type="term" value="P:signal transduction"/>
    <property type="evidence" value="ECO:0007669"/>
    <property type="project" value="InterPro"/>
</dbReference>
<comment type="caution">
    <text evidence="7">The sequence shown here is derived from an EMBL/GenBank/DDBJ whole genome shotgun (WGS) entry which is preliminary data.</text>
</comment>
<feature type="domain" description="GGDEF" evidence="6">
    <location>
        <begin position="541"/>
        <end position="674"/>
    </location>
</feature>
<dbReference type="InterPro" id="IPR000014">
    <property type="entry name" value="PAS"/>
</dbReference>
<dbReference type="FunFam" id="3.20.20.450:FF:000001">
    <property type="entry name" value="Cyclic di-GMP phosphodiesterase yahA"/>
    <property type="match status" value="1"/>
</dbReference>
<dbReference type="SMART" id="SM00052">
    <property type="entry name" value="EAL"/>
    <property type="match status" value="1"/>
</dbReference>
<dbReference type="CDD" id="cd06225">
    <property type="entry name" value="HAMP"/>
    <property type="match status" value="1"/>
</dbReference>
<keyword evidence="2" id="KW-0472">Membrane</keyword>
<dbReference type="InterPro" id="IPR000160">
    <property type="entry name" value="GGDEF_dom"/>
</dbReference>
<gene>
    <name evidence="7" type="ORF">D3878_13890</name>
</gene>
<evidence type="ECO:0000259" key="6">
    <source>
        <dbReference type="PROSITE" id="PS50887"/>
    </source>
</evidence>
<dbReference type="CDD" id="cd01949">
    <property type="entry name" value="GGDEF"/>
    <property type="match status" value="1"/>
</dbReference>
<dbReference type="PANTHER" id="PTHR44757">
    <property type="entry name" value="DIGUANYLATE CYCLASE DGCP"/>
    <property type="match status" value="1"/>
</dbReference>
<feature type="domain" description="EAL" evidence="4">
    <location>
        <begin position="683"/>
        <end position="937"/>
    </location>
</feature>
<dbReference type="PROSITE" id="PS50112">
    <property type="entry name" value="PAS"/>
    <property type="match status" value="1"/>
</dbReference>
<dbReference type="InterPro" id="IPR003660">
    <property type="entry name" value="HAMP_dom"/>
</dbReference>
<dbReference type="CDD" id="cd01948">
    <property type="entry name" value="EAL"/>
    <property type="match status" value="1"/>
</dbReference>
<dbReference type="Pfam" id="PF00990">
    <property type="entry name" value="GGDEF"/>
    <property type="match status" value="1"/>
</dbReference>
<dbReference type="Pfam" id="PF08447">
    <property type="entry name" value="PAS_3"/>
    <property type="match status" value="1"/>
</dbReference>
<feature type="domain" description="PAS" evidence="3">
    <location>
        <begin position="385"/>
        <end position="456"/>
    </location>
</feature>
<comment type="catalytic activity">
    <reaction evidence="1">
        <text>3',3'-c-di-GMP + H2O = 5'-phosphoguanylyl(3'-&gt;5')guanosine + H(+)</text>
        <dbReference type="Rhea" id="RHEA:24902"/>
        <dbReference type="ChEBI" id="CHEBI:15377"/>
        <dbReference type="ChEBI" id="CHEBI:15378"/>
        <dbReference type="ChEBI" id="CHEBI:58754"/>
        <dbReference type="ChEBI" id="CHEBI:58805"/>
        <dbReference type="EC" id="3.1.4.52"/>
    </reaction>
    <physiologicalReaction direction="left-to-right" evidence="1">
        <dbReference type="Rhea" id="RHEA:24903"/>
    </physiologicalReaction>
</comment>
<dbReference type="Gene3D" id="6.10.340.10">
    <property type="match status" value="1"/>
</dbReference>
<evidence type="ECO:0000259" key="4">
    <source>
        <dbReference type="PROSITE" id="PS50883"/>
    </source>
</evidence>
<name>A0A3A3G7K1_9BURK</name>
<dbReference type="CDD" id="cd12914">
    <property type="entry name" value="PDC1_DGC_like"/>
    <property type="match status" value="1"/>
</dbReference>
<evidence type="ECO:0000259" key="3">
    <source>
        <dbReference type="PROSITE" id="PS50112"/>
    </source>
</evidence>
<feature type="transmembrane region" description="Helical" evidence="2">
    <location>
        <begin position="307"/>
        <end position="326"/>
    </location>
</feature>
<dbReference type="Gene3D" id="3.30.450.20">
    <property type="entry name" value="PAS domain"/>
    <property type="match status" value="2"/>
</dbReference>
<dbReference type="Pfam" id="PF00563">
    <property type="entry name" value="EAL"/>
    <property type="match status" value="1"/>
</dbReference>
<keyword evidence="8" id="KW-1185">Reference proteome</keyword>
<dbReference type="Gene3D" id="3.20.20.450">
    <property type="entry name" value="EAL domain"/>
    <property type="match status" value="1"/>
</dbReference>
<evidence type="ECO:0000259" key="5">
    <source>
        <dbReference type="PROSITE" id="PS50885"/>
    </source>
</evidence>
<protein>
    <submittedName>
        <fullName evidence="7">EAL domain-containing protein</fullName>
    </submittedName>
</protein>
<evidence type="ECO:0000313" key="7">
    <source>
        <dbReference type="EMBL" id="RJG02532.1"/>
    </source>
</evidence>
<dbReference type="InterPro" id="IPR035919">
    <property type="entry name" value="EAL_sf"/>
</dbReference>
<dbReference type="InterPro" id="IPR029787">
    <property type="entry name" value="Nucleotide_cyclase"/>
</dbReference>
<dbReference type="PANTHER" id="PTHR44757:SF2">
    <property type="entry name" value="BIOFILM ARCHITECTURE MAINTENANCE PROTEIN MBAA"/>
    <property type="match status" value="1"/>
</dbReference>
<dbReference type="InterPro" id="IPR001633">
    <property type="entry name" value="EAL_dom"/>
</dbReference>
<keyword evidence="2" id="KW-1133">Transmembrane helix</keyword>
<dbReference type="GO" id="GO:0071732">
    <property type="term" value="P:cellular response to nitric oxide"/>
    <property type="evidence" value="ECO:0007669"/>
    <property type="project" value="UniProtKB-ARBA"/>
</dbReference>
<evidence type="ECO:0000256" key="1">
    <source>
        <dbReference type="ARBA" id="ARBA00051114"/>
    </source>
</evidence>
<dbReference type="GO" id="GO:0071111">
    <property type="term" value="F:cyclic-guanylate-specific phosphodiesterase activity"/>
    <property type="evidence" value="ECO:0007669"/>
    <property type="project" value="UniProtKB-EC"/>
</dbReference>
<dbReference type="InterPro" id="IPR013655">
    <property type="entry name" value="PAS_fold_3"/>
</dbReference>
<dbReference type="InterPro" id="IPR043128">
    <property type="entry name" value="Rev_trsase/Diguanyl_cyclase"/>
</dbReference>
<dbReference type="SMART" id="SM00267">
    <property type="entry name" value="GGDEF"/>
    <property type="match status" value="1"/>
</dbReference>
<accession>A0A3A3G7K1</accession>
<evidence type="ECO:0000313" key="8">
    <source>
        <dbReference type="Proteomes" id="UP000266327"/>
    </source>
</evidence>
<feature type="domain" description="HAMP" evidence="5">
    <location>
        <begin position="327"/>
        <end position="380"/>
    </location>
</feature>
<sequence>MLRLPSVLHKIHCLMTKPFGPKSLKMRMLVAVLIVIVAAIWGFAVRMSAVLQADLEKILIAQMSATADFVTADLDSELQLRMDLLSQAAAAITPAMLADPAKIQRLFEQRSLSRELFPNGLLVADKNGAIIADYPPRPGRVGTYIGDREHFRASMTTNKPYVGTPVIGRFSNQPVVPFAMQLRDASGAAAGVLTGGISPLDPNLFKFRENLNLGMIVRVVVMSAKANMIVFADNQKRIMQKLPAKGLNPLLDRRLGERIEVPGIAVVSNGVEALNVNRFMKTTDWMVITGVATKTAFAPIKTLQREIYLTALLMTVAIAALLHLIFTRHLRPLEDAAKAIGHMAEHGNALTPLPVAQDDETGRLVNSFNRLVVERNRLHAALQESESTLKKAQSVANIGSWTLNIADAKVTWSSQTYKIFGIPAGTPLSREFVLNCVLPDDRELVSNAWQTALRGAPFDVEHRFETAEGMRWAHQRAEMTFDDAGRALMAIGTAQDITDSKVSEAYIEFLAYHDALTKLPNRLLAKDRLELAMAYSDRSHAKAALLFIDLDSFKSVNDSLGHLIGDALLKAVATRLRESVRETETISRQGGDEFLIVLSDMPDNEAIAKVAEKVLENMARVFNIDGLELFATLSMGVAVYPDDGRDFNTLLKKADTAMYHAKEAGRDTYRFYAEQMNAEASEHLNMRNGLRLALERGEFVLHYQPQISLASGRVVGVEALIRWNHPELGMLPAGSFIPTAEDCGLIIPIGEWVLHEACRQAVAWQRAGLPQFLVAVNLSAVQFKRGELEKSVGAALAASGLDPALLELELTESVLIHDSDQVLATVRRLKALGLKLAIDDFGTGYSSLAYLKRFSVDKLKIDQSFIRDLGSDMEESAIVRAIIQMARSLNLTTIAEGVESEHILHLLRSLQCDVVQGAQVAMPMAADDIAAYIPGAGKMR</sequence>
<evidence type="ECO:0000256" key="2">
    <source>
        <dbReference type="SAM" id="Phobius"/>
    </source>
</evidence>
<keyword evidence="2" id="KW-0812">Transmembrane</keyword>
<reference evidence="8" key="1">
    <citation type="submission" date="2018-09" db="EMBL/GenBank/DDBJ databases">
        <authorList>
            <person name="Zhu H."/>
        </authorList>
    </citation>
    <scope>NUCLEOTIDE SEQUENCE [LARGE SCALE GENOMIC DNA]</scope>
    <source>
        <strain evidence="8">K1S02-23</strain>
    </source>
</reference>
<dbReference type="PROSITE" id="PS50887">
    <property type="entry name" value="GGDEF"/>
    <property type="match status" value="1"/>
</dbReference>
<dbReference type="FunFam" id="3.30.70.270:FF:000001">
    <property type="entry name" value="Diguanylate cyclase domain protein"/>
    <property type="match status" value="1"/>
</dbReference>
<dbReference type="SUPFAM" id="SSF141868">
    <property type="entry name" value="EAL domain-like"/>
    <property type="match status" value="1"/>
</dbReference>
<dbReference type="NCBIfam" id="TIGR00254">
    <property type="entry name" value="GGDEF"/>
    <property type="match status" value="1"/>
</dbReference>
<dbReference type="SUPFAM" id="SSF55785">
    <property type="entry name" value="PYP-like sensor domain (PAS domain)"/>
    <property type="match status" value="1"/>
</dbReference>
<dbReference type="InterPro" id="IPR035965">
    <property type="entry name" value="PAS-like_dom_sf"/>
</dbReference>
<dbReference type="EMBL" id="QYUQ01000002">
    <property type="protein sequence ID" value="RJG02532.1"/>
    <property type="molecule type" value="Genomic_DNA"/>
</dbReference>
<dbReference type="Gene3D" id="3.30.70.270">
    <property type="match status" value="1"/>
</dbReference>
<dbReference type="AlphaFoldDB" id="A0A3A3G7K1"/>
<dbReference type="Proteomes" id="UP000266327">
    <property type="component" value="Unassembled WGS sequence"/>
</dbReference>
<proteinExistence type="predicted"/>
<dbReference type="Gene3D" id="2.10.70.100">
    <property type="match status" value="1"/>
</dbReference>
<dbReference type="InterPro" id="IPR052155">
    <property type="entry name" value="Biofilm_reg_signaling"/>
</dbReference>
<dbReference type="PROSITE" id="PS50883">
    <property type="entry name" value="EAL"/>
    <property type="match status" value="1"/>
</dbReference>
<organism evidence="7 8">
    <name type="scientific">Noviherbaspirillum sedimenti</name>
    <dbReference type="NCBI Taxonomy" id="2320865"/>
    <lineage>
        <taxon>Bacteria</taxon>
        <taxon>Pseudomonadati</taxon>
        <taxon>Pseudomonadota</taxon>
        <taxon>Betaproteobacteria</taxon>
        <taxon>Burkholderiales</taxon>
        <taxon>Oxalobacteraceae</taxon>
        <taxon>Noviherbaspirillum</taxon>
    </lineage>
</organism>
<dbReference type="GO" id="GO:0016020">
    <property type="term" value="C:membrane"/>
    <property type="evidence" value="ECO:0007669"/>
    <property type="project" value="InterPro"/>
</dbReference>
<dbReference type="SUPFAM" id="SSF55073">
    <property type="entry name" value="Nucleotide cyclase"/>
    <property type="match status" value="1"/>
</dbReference>
<dbReference type="PROSITE" id="PS50885">
    <property type="entry name" value="HAMP"/>
    <property type="match status" value="1"/>
</dbReference>